<feature type="domain" description="Fe/B12 periplasmic-binding" evidence="6">
    <location>
        <begin position="57"/>
        <end position="323"/>
    </location>
</feature>
<comment type="subcellular location">
    <subcellularLocation>
        <location evidence="1">Cell envelope</location>
    </subcellularLocation>
</comment>
<keyword evidence="4 5" id="KW-0732">Signal</keyword>
<keyword evidence="3" id="KW-0813">Transport</keyword>
<comment type="similarity">
    <text evidence="2">Belongs to the bacterial solute-binding protein 8 family.</text>
</comment>
<dbReference type="SUPFAM" id="SSF53807">
    <property type="entry name" value="Helical backbone' metal receptor"/>
    <property type="match status" value="1"/>
</dbReference>
<dbReference type="InterPro" id="IPR002491">
    <property type="entry name" value="ABC_transptr_periplasmic_BD"/>
</dbReference>
<sequence length="323" mass="34964">MPTPKRRATLAVTALTLTTALGLSACGASDGSAESSGPSHTVRTYKGKVEVPENPKRVVVLDTAELDSAITLGVRPVGATKADVGKDFLGYLPKKDLKGIENVGTIGQPNLEKIAELDPDVILTNGSRDAKNYDKLKQIAPTVMTESTGREWKKNFQVHAKALDKEAEAKKVLADYDQHVTRVTRSLGGERTAGSLETNVIRFVEGADMRIYGDGSYIATLLKDVGLGRPPIVDKATAHDGLMLEVSPEQVDKADADILFYTSYGDKQKSGEHDALDSGLWKGMEVVRDDKAHRVDDELWIQGIGYTAAEQILDQLEKFLAEG</sequence>
<evidence type="ECO:0000256" key="5">
    <source>
        <dbReference type="SAM" id="SignalP"/>
    </source>
</evidence>
<dbReference type="GO" id="GO:1901678">
    <property type="term" value="P:iron coordination entity transport"/>
    <property type="evidence" value="ECO:0007669"/>
    <property type="project" value="UniProtKB-ARBA"/>
</dbReference>
<keyword evidence="8" id="KW-1185">Reference proteome</keyword>
<reference evidence="7 8" key="1">
    <citation type="journal article" date="2016" name="Front. Microbiol.">
        <title>Comparative Genomics Analysis of Streptomyces Species Reveals Their Adaptation to the Marine Environment and Their Diversity at the Genomic Level.</title>
        <authorList>
            <person name="Tian X."/>
            <person name="Zhang Z."/>
            <person name="Yang T."/>
            <person name="Chen M."/>
            <person name="Li J."/>
            <person name="Chen F."/>
            <person name="Yang J."/>
            <person name="Li W."/>
            <person name="Zhang B."/>
            <person name="Zhang Z."/>
            <person name="Wu J."/>
            <person name="Zhang C."/>
            <person name="Long L."/>
            <person name="Xiao J."/>
        </authorList>
    </citation>
    <scope>NUCLEOTIDE SEQUENCE [LARGE SCALE GENOMIC DNA]</scope>
    <source>
        <strain evidence="7 8">SCSIO 02100</strain>
    </source>
</reference>
<evidence type="ECO:0000313" key="8">
    <source>
        <dbReference type="Proteomes" id="UP000176101"/>
    </source>
</evidence>
<feature type="signal peptide" evidence="5">
    <location>
        <begin position="1"/>
        <end position="25"/>
    </location>
</feature>
<dbReference type="GO" id="GO:0030288">
    <property type="term" value="C:outer membrane-bounded periplasmic space"/>
    <property type="evidence" value="ECO:0007669"/>
    <property type="project" value="TreeGrafter"/>
</dbReference>
<dbReference type="PANTHER" id="PTHR30532">
    <property type="entry name" value="IRON III DICITRATE-BINDING PERIPLASMIC PROTEIN"/>
    <property type="match status" value="1"/>
</dbReference>
<accession>A0A1E7KLV6</accession>
<evidence type="ECO:0000259" key="6">
    <source>
        <dbReference type="PROSITE" id="PS50983"/>
    </source>
</evidence>
<dbReference type="InterPro" id="IPR051313">
    <property type="entry name" value="Bact_iron-sidero_bind"/>
</dbReference>
<comment type="caution">
    <text evidence="7">The sequence shown here is derived from an EMBL/GenBank/DDBJ whole genome shotgun (WGS) entry which is preliminary data.</text>
</comment>
<dbReference type="OrthoDB" id="9793175at2"/>
<evidence type="ECO:0000256" key="2">
    <source>
        <dbReference type="ARBA" id="ARBA00008814"/>
    </source>
</evidence>
<evidence type="ECO:0000256" key="4">
    <source>
        <dbReference type="ARBA" id="ARBA00022729"/>
    </source>
</evidence>
<dbReference type="PANTHER" id="PTHR30532:SF21">
    <property type="entry name" value="SIDEROPHORE-BINDING LIPOPROTEIN YFIY-RELATED"/>
    <property type="match status" value="1"/>
</dbReference>
<dbReference type="Gene3D" id="3.40.50.1980">
    <property type="entry name" value="Nitrogenase molybdenum iron protein domain"/>
    <property type="match status" value="2"/>
</dbReference>
<evidence type="ECO:0000313" key="7">
    <source>
        <dbReference type="EMBL" id="OEV04893.1"/>
    </source>
</evidence>
<dbReference type="Pfam" id="PF01497">
    <property type="entry name" value="Peripla_BP_2"/>
    <property type="match status" value="1"/>
</dbReference>
<dbReference type="STRING" id="1075402.AN216_05255"/>
<dbReference type="RefSeq" id="WP_070195410.1">
    <property type="nucleotide sequence ID" value="NZ_LJGU01000109.1"/>
</dbReference>
<organism evidence="7 8">
    <name type="scientific">Streptomyces oceani</name>
    <dbReference type="NCBI Taxonomy" id="1075402"/>
    <lineage>
        <taxon>Bacteria</taxon>
        <taxon>Bacillati</taxon>
        <taxon>Actinomycetota</taxon>
        <taxon>Actinomycetes</taxon>
        <taxon>Kitasatosporales</taxon>
        <taxon>Streptomycetaceae</taxon>
        <taxon>Streptomyces</taxon>
    </lineage>
</organism>
<feature type="chain" id="PRO_5039426676" evidence="5">
    <location>
        <begin position="26"/>
        <end position="323"/>
    </location>
</feature>
<dbReference type="PATRIC" id="fig|1075402.3.peg.5156"/>
<dbReference type="AlphaFoldDB" id="A0A1E7KLV6"/>
<dbReference type="EMBL" id="LJGU01000109">
    <property type="protein sequence ID" value="OEV04893.1"/>
    <property type="molecule type" value="Genomic_DNA"/>
</dbReference>
<name>A0A1E7KLV6_9ACTN</name>
<proteinExistence type="inferred from homology"/>
<gene>
    <name evidence="7" type="ORF">AN216_05255</name>
</gene>
<dbReference type="PROSITE" id="PS50983">
    <property type="entry name" value="FE_B12_PBP"/>
    <property type="match status" value="1"/>
</dbReference>
<dbReference type="CDD" id="cd01146">
    <property type="entry name" value="FhuD"/>
    <property type="match status" value="1"/>
</dbReference>
<evidence type="ECO:0000256" key="3">
    <source>
        <dbReference type="ARBA" id="ARBA00022448"/>
    </source>
</evidence>
<evidence type="ECO:0000256" key="1">
    <source>
        <dbReference type="ARBA" id="ARBA00004196"/>
    </source>
</evidence>
<dbReference type="Proteomes" id="UP000176101">
    <property type="component" value="Unassembled WGS sequence"/>
</dbReference>
<dbReference type="PROSITE" id="PS51257">
    <property type="entry name" value="PROKAR_LIPOPROTEIN"/>
    <property type="match status" value="1"/>
</dbReference>
<protein>
    <submittedName>
        <fullName evidence="7">Iron-siderophore ABC transporter substrate-binding protein</fullName>
    </submittedName>
</protein>